<evidence type="ECO:0000313" key="2">
    <source>
        <dbReference type="EMBL" id="KAK8058283.1"/>
    </source>
</evidence>
<feature type="compositionally biased region" description="Polar residues" evidence="1">
    <location>
        <begin position="65"/>
        <end position="79"/>
    </location>
</feature>
<gene>
    <name evidence="2" type="ORF">PG994_008731</name>
</gene>
<comment type="caution">
    <text evidence="2">The sequence shown here is derived from an EMBL/GenBank/DDBJ whole genome shotgun (WGS) entry which is preliminary data.</text>
</comment>
<keyword evidence="3" id="KW-1185">Reference proteome</keyword>
<accession>A0ABR1UHC0</accession>
<evidence type="ECO:0000313" key="3">
    <source>
        <dbReference type="Proteomes" id="UP001480595"/>
    </source>
</evidence>
<organism evidence="2 3">
    <name type="scientific">Apiospora phragmitis</name>
    <dbReference type="NCBI Taxonomy" id="2905665"/>
    <lineage>
        <taxon>Eukaryota</taxon>
        <taxon>Fungi</taxon>
        <taxon>Dikarya</taxon>
        <taxon>Ascomycota</taxon>
        <taxon>Pezizomycotina</taxon>
        <taxon>Sordariomycetes</taxon>
        <taxon>Xylariomycetidae</taxon>
        <taxon>Amphisphaeriales</taxon>
        <taxon>Apiosporaceae</taxon>
        <taxon>Apiospora</taxon>
    </lineage>
</organism>
<dbReference type="Proteomes" id="UP001480595">
    <property type="component" value="Unassembled WGS sequence"/>
</dbReference>
<proteinExistence type="predicted"/>
<dbReference type="GeneID" id="92093203"/>
<feature type="region of interest" description="Disordered" evidence="1">
    <location>
        <begin position="50"/>
        <end position="79"/>
    </location>
</feature>
<sequence>MVSNANAPTPQKGEHMASDGVETMEKVVEGAGAMTIEISSFLVKRQPTGALSGAMGSKQKWHGTRQPSGSSGDTNQPTF</sequence>
<protein>
    <submittedName>
        <fullName evidence="2">Uncharacterized protein</fullName>
    </submittedName>
</protein>
<name>A0ABR1UHC0_9PEZI</name>
<reference evidence="2 3" key="1">
    <citation type="submission" date="2023-01" db="EMBL/GenBank/DDBJ databases">
        <title>Analysis of 21 Apiospora genomes using comparative genomics revels a genus with tremendous synthesis potential of carbohydrate active enzymes and secondary metabolites.</title>
        <authorList>
            <person name="Sorensen T."/>
        </authorList>
    </citation>
    <scope>NUCLEOTIDE SEQUENCE [LARGE SCALE GENOMIC DNA]</scope>
    <source>
        <strain evidence="2 3">CBS 135458</strain>
    </source>
</reference>
<evidence type="ECO:0000256" key="1">
    <source>
        <dbReference type="SAM" id="MobiDB-lite"/>
    </source>
</evidence>
<dbReference type="EMBL" id="JAQQWL010000009">
    <property type="protein sequence ID" value="KAK8058283.1"/>
    <property type="molecule type" value="Genomic_DNA"/>
</dbReference>
<dbReference type="RefSeq" id="XP_066713729.1">
    <property type="nucleotide sequence ID" value="XM_066860140.1"/>
</dbReference>